<reference evidence="1 2" key="1">
    <citation type="submission" date="2016-12" db="EMBL/GenBank/DDBJ databases">
        <title>Marinobacter lutaoensis whole genome sequencing.</title>
        <authorList>
            <person name="Verma A."/>
            <person name="Krishnamurthi S."/>
        </authorList>
    </citation>
    <scope>NUCLEOTIDE SEQUENCE [LARGE SCALE GENOMIC DNA]</scope>
    <source>
        <strain evidence="1 2">T5054</strain>
    </source>
</reference>
<name>A0A1V2DRR0_9GAMM</name>
<dbReference type="STRING" id="135739.BTO32_11535"/>
<evidence type="ECO:0000313" key="1">
    <source>
        <dbReference type="EMBL" id="ONF43307.1"/>
    </source>
</evidence>
<keyword evidence="2" id="KW-1185">Reference proteome</keyword>
<dbReference type="Proteomes" id="UP000189339">
    <property type="component" value="Unassembled WGS sequence"/>
</dbReference>
<protein>
    <submittedName>
        <fullName evidence="1">Uncharacterized protein</fullName>
    </submittedName>
</protein>
<comment type="caution">
    <text evidence="1">The sequence shown here is derived from an EMBL/GenBank/DDBJ whole genome shotgun (WGS) entry which is preliminary data.</text>
</comment>
<dbReference type="OrthoDB" id="6193694at2"/>
<dbReference type="EMBL" id="MSCW01000007">
    <property type="protein sequence ID" value="ONF43307.1"/>
    <property type="molecule type" value="Genomic_DNA"/>
</dbReference>
<sequence>MTAAVSLSRSALALLLRLLNSPTPGISGSVLHDDFPSVAAELLQGGFLSPAGSMASLPHDDTGFAELTWCSESRGFRYFSTGAGWITVPTNQVKRYLVDTDKLLEWLRRLFDIEARYQVTTLHDSVFWHLGITRIGTYRVNLYFVRRLELADNLRSFVTVLKQESGRTPAIIVSASERIPPVLELPLDVALVPLQQLLARTGDHCSLDHAAVLPLLRGYPTGEVRDTGIGLRFSTDYRQVHWNGETYKLTKKQAAVVEALHREGGRAHKDLLRAEAETDEELHRIMRNRVKGKYVQHPLWNRLIKSEGNGYYYLDAG</sequence>
<gene>
    <name evidence="1" type="ORF">BTO32_11535</name>
</gene>
<evidence type="ECO:0000313" key="2">
    <source>
        <dbReference type="Proteomes" id="UP000189339"/>
    </source>
</evidence>
<proteinExistence type="predicted"/>
<accession>A0A1V2DRR0</accession>
<organism evidence="1 2">
    <name type="scientific">Marinobacter lutaoensis</name>
    <dbReference type="NCBI Taxonomy" id="135739"/>
    <lineage>
        <taxon>Bacteria</taxon>
        <taxon>Pseudomonadati</taxon>
        <taxon>Pseudomonadota</taxon>
        <taxon>Gammaproteobacteria</taxon>
        <taxon>Pseudomonadales</taxon>
        <taxon>Marinobacteraceae</taxon>
        <taxon>Marinobacter</taxon>
    </lineage>
</organism>
<dbReference type="AlphaFoldDB" id="A0A1V2DRR0"/>